<dbReference type="EMBL" id="CP042997">
    <property type="protein sequence ID" value="QEH33963.1"/>
    <property type="molecule type" value="Genomic_DNA"/>
</dbReference>
<accession>A0A5B9W0B5</accession>
<evidence type="ECO:0000313" key="1">
    <source>
        <dbReference type="EMBL" id="QEH33963.1"/>
    </source>
</evidence>
<proteinExistence type="predicted"/>
<dbReference type="AlphaFoldDB" id="A0A5B9W0B5"/>
<reference evidence="1 2" key="1">
    <citation type="submission" date="2019-08" db="EMBL/GenBank/DDBJ databases">
        <title>Deep-cultivation of Planctomycetes and their phenomic and genomic characterization uncovers novel biology.</title>
        <authorList>
            <person name="Wiegand S."/>
            <person name="Jogler M."/>
            <person name="Boedeker C."/>
            <person name="Pinto D."/>
            <person name="Vollmers J."/>
            <person name="Rivas-Marin E."/>
            <person name="Kohn T."/>
            <person name="Peeters S.H."/>
            <person name="Heuer A."/>
            <person name="Rast P."/>
            <person name="Oberbeckmann S."/>
            <person name="Bunk B."/>
            <person name="Jeske O."/>
            <person name="Meyerdierks A."/>
            <person name="Storesund J.E."/>
            <person name="Kallscheuer N."/>
            <person name="Luecker S."/>
            <person name="Lage O.M."/>
            <person name="Pohl T."/>
            <person name="Merkel B.J."/>
            <person name="Hornburger P."/>
            <person name="Mueller R.-W."/>
            <person name="Bruemmer F."/>
            <person name="Labrenz M."/>
            <person name="Spormann A.M."/>
            <person name="Op den Camp H."/>
            <person name="Overmann J."/>
            <person name="Amann R."/>
            <person name="Jetten M.S.M."/>
            <person name="Mascher T."/>
            <person name="Medema M.H."/>
            <person name="Devos D.P."/>
            <person name="Kaster A.-K."/>
            <person name="Ovreas L."/>
            <person name="Rohde M."/>
            <person name="Galperin M.Y."/>
            <person name="Jogler C."/>
        </authorList>
    </citation>
    <scope>NUCLEOTIDE SEQUENCE [LARGE SCALE GENOMIC DNA]</scope>
    <source>
        <strain evidence="1 2">OJF2</strain>
    </source>
</reference>
<name>A0A5B9W0B5_9BACT</name>
<dbReference type="RefSeq" id="WP_148593953.1">
    <property type="nucleotide sequence ID" value="NZ_CP042997.1"/>
</dbReference>
<evidence type="ECO:0000313" key="2">
    <source>
        <dbReference type="Proteomes" id="UP000324233"/>
    </source>
</evidence>
<gene>
    <name evidence="1" type="ORF">OJF2_24960</name>
</gene>
<keyword evidence="2" id="KW-1185">Reference proteome</keyword>
<protein>
    <submittedName>
        <fullName evidence="1">Uncharacterized protein</fullName>
    </submittedName>
</protein>
<organism evidence="1 2">
    <name type="scientific">Aquisphaera giovannonii</name>
    <dbReference type="NCBI Taxonomy" id="406548"/>
    <lineage>
        <taxon>Bacteria</taxon>
        <taxon>Pseudomonadati</taxon>
        <taxon>Planctomycetota</taxon>
        <taxon>Planctomycetia</taxon>
        <taxon>Isosphaerales</taxon>
        <taxon>Isosphaeraceae</taxon>
        <taxon>Aquisphaera</taxon>
    </lineage>
</organism>
<dbReference type="KEGG" id="agv:OJF2_24960"/>
<sequence length="151" mass="16744">MATAATRPRNATSPRARKAAFLSQFRLREYQPTPRNVSRFLRLSSAADRDDIRDLAAMIAPGGLDENLFGQDQMEVYGRDGEPLAIVGHACSLWPRDVEILTRLQALGFATSIDSVSWRPGLGIRVTAFRPADLGVSSPWPKRPGRIERRA</sequence>
<dbReference type="Proteomes" id="UP000324233">
    <property type="component" value="Chromosome"/>
</dbReference>